<name>A0A4D6N0I2_VIGUN</name>
<accession>A0A4D6N0I2</accession>
<reference evidence="2 3" key="1">
    <citation type="submission" date="2019-04" db="EMBL/GenBank/DDBJ databases">
        <title>An improved genome assembly and genetic linkage map for asparagus bean, Vigna unguiculata ssp. sesquipedialis.</title>
        <authorList>
            <person name="Xia Q."/>
            <person name="Zhang R."/>
            <person name="Dong Y."/>
        </authorList>
    </citation>
    <scope>NUCLEOTIDE SEQUENCE [LARGE SCALE GENOMIC DNA]</scope>
    <source>
        <tissue evidence="2">Leaf</tissue>
    </source>
</reference>
<evidence type="ECO:0000313" key="2">
    <source>
        <dbReference type="EMBL" id="QCE06462.1"/>
    </source>
</evidence>
<evidence type="ECO:0000313" key="3">
    <source>
        <dbReference type="Proteomes" id="UP000501690"/>
    </source>
</evidence>
<protein>
    <submittedName>
        <fullName evidence="2">Uncharacterized protein</fullName>
    </submittedName>
</protein>
<dbReference type="EMBL" id="CP039353">
    <property type="protein sequence ID" value="QCE06462.1"/>
    <property type="molecule type" value="Genomic_DNA"/>
</dbReference>
<feature type="region of interest" description="Disordered" evidence="1">
    <location>
        <begin position="1"/>
        <end position="60"/>
    </location>
</feature>
<sequence>MHQPTPQPPHSAAATTTSDHRSSRQNAATRRAPPRLQPPRRARAGTPPPSRSNISNLPLPRRRDSSRCVFFLVPPSHLHLLQLSGLHRATIAPPSLHHHSSENPPFAAPLTACNNHHASLQFASSPRATTVAISSLTTAPSSLAHRTTTATPRQPALDNTITTSLQLVGVRERHLLRASRCLNHHS</sequence>
<gene>
    <name evidence="2" type="ORF">DEO72_LG9g1474</name>
</gene>
<proteinExistence type="predicted"/>
<organism evidence="2 3">
    <name type="scientific">Vigna unguiculata</name>
    <name type="common">Cowpea</name>
    <dbReference type="NCBI Taxonomy" id="3917"/>
    <lineage>
        <taxon>Eukaryota</taxon>
        <taxon>Viridiplantae</taxon>
        <taxon>Streptophyta</taxon>
        <taxon>Embryophyta</taxon>
        <taxon>Tracheophyta</taxon>
        <taxon>Spermatophyta</taxon>
        <taxon>Magnoliopsida</taxon>
        <taxon>eudicotyledons</taxon>
        <taxon>Gunneridae</taxon>
        <taxon>Pentapetalae</taxon>
        <taxon>rosids</taxon>
        <taxon>fabids</taxon>
        <taxon>Fabales</taxon>
        <taxon>Fabaceae</taxon>
        <taxon>Papilionoideae</taxon>
        <taxon>50 kb inversion clade</taxon>
        <taxon>NPAAA clade</taxon>
        <taxon>indigoferoid/millettioid clade</taxon>
        <taxon>Phaseoleae</taxon>
        <taxon>Vigna</taxon>
    </lineage>
</organism>
<dbReference type="Proteomes" id="UP000501690">
    <property type="component" value="Linkage Group LG9"/>
</dbReference>
<evidence type="ECO:0000256" key="1">
    <source>
        <dbReference type="SAM" id="MobiDB-lite"/>
    </source>
</evidence>
<dbReference type="AlphaFoldDB" id="A0A4D6N0I2"/>
<keyword evidence="3" id="KW-1185">Reference proteome</keyword>